<dbReference type="InterPro" id="IPR011330">
    <property type="entry name" value="Glyco_hydro/deAcase_b/a-brl"/>
</dbReference>
<dbReference type="CDD" id="cd10917">
    <property type="entry name" value="CE4_NodB_like_6s_7s"/>
    <property type="match status" value="1"/>
</dbReference>
<keyword evidence="1" id="KW-0479">Metal-binding</keyword>
<evidence type="ECO:0000259" key="4">
    <source>
        <dbReference type="PROSITE" id="PS51677"/>
    </source>
</evidence>
<evidence type="ECO:0000256" key="3">
    <source>
        <dbReference type="SAM" id="Phobius"/>
    </source>
</evidence>
<dbReference type="GO" id="GO:0016020">
    <property type="term" value="C:membrane"/>
    <property type="evidence" value="ECO:0007669"/>
    <property type="project" value="TreeGrafter"/>
</dbReference>
<keyword evidence="3" id="KW-1133">Transmembrane helix</keyword>
<dbReference type="Pfam" id="PF01522">
    <property type="entry name" value="Polysacc_deac_1"/>
    <property type="match status" value="1"/>
</dbReference>
<dbReference type="EMBL" id="ANMU01000148">
    <property type="protein sequence ID" value="EMJ78740.1"/>
    <property type="molecule type" value="Genomic_DNA"/>
</dbReference>
<reference evidence="5 6" key="1">
    <citation type="submission" date="2013-01" db="EMBL/GenBank/DDBJ databases">
        <authorList>
            <person name="Harkins D.M."/>
            <person name="Durkin A.S."/>
            <person name="Brinkac L.M."/>
            <person name="Haft D.H."/>
            <person name="Selengut J.D."/>
            <person name="Sanka R."/>
            <person name="DePew J."/>
            <person name="Purushe J."/>
            <person name="Galloway R.L."/>
            <person name="Vinetz J.M."/>
            <person name="Sutton G.G."/>
            <person name="Nierman W.C."/>
            <person name="Fouts D.E."/>
        </authorList>
    </citation>
    <scope>NUCLEOTIDE SEQUENCE [LARGE SCALE GENOMIC DNA]</scope>
    <source>
        <strain evidence="5 6">Sponselee CDC</strain>
    </source>
</reference>
<feature type="transmembrane region" description="Helical" evidence="3">
    <location>
        <begin position="36"/>
        <end position="59"/>
    </location>
</feature>
<feature type="domain" description="NodB homology" evidence="4">
    <location>
        <begin position="140"/>
        <end position="387"/>
    </location>
</feature>
<dbReference type="PATRIC" id="fig|1218567.3.peg.3718"/>
<gene>
    <name evidence="5" type="ORF">LEP1GSC016_1692</name>
</gene>
<dbReference type="Proteomes" id="UP000011873">
    <property type="component" value="Unassembled WGS sequence"/>
</dbReference>
<comment type="caution">
    <text evidence="5">The sequence shown here is derived from an EMBL/GenBank/DDBJ whole genome shotgun (WGS) entry which is preliminary data.</text>
</comment>
<dbReference type="GO" id="GO:0016810">
    <property type="term" value="F:hydrolase activity, acting on carbon-nitrogen (but not peptide) bonds"/>
    <property type="evidence" value="ECO:0007669"/>
    <property type="project" value="InterPro"/>
</dbReference>
<dbReference type="PROSITE" id="PS51677">
    <property type="entry name" value="NODB"/>
    <property type="match status" value="1"/>
</dbReference>
<evidence type="ECO:0000313" key="6">
    <source>
        <dbReference type="Proteomes" id="UP000011873"/>
    </source>
</evidence>
<sequence>MLSEEESSELSKTISEIKNSGIRSEVIERRFKTLRILFSIGFFTFLSVASVITLAHRIFKLEATVEKQTIHITNLEESLTSLRLEEQQQEEELLKFKSDLYDAVPDGDLSDQVSENKINLEVLVGSDVGKNINRGDVRFKEIALTFDLGTGEDLKLIYEYLSQFPIKITLFVSNENPALKNGSFFSNTNLRYLKKLSELGDRVVFGNHTWSHYNIPRSLYETSLRKRILLSYVSDEIPDANFLQQEMRMVEEKFESITGKQLTKYYRLPYGGFDPLVIQTFGKLGYTHHIFWSNNSVGSLDIPDFVYKKFIYKKDPKTGKTRIMPNPNYKTRAEALDFLYRWEEADKDGMNGAIILMHLGSPRQSEKLIYILPDFIREMLSKGYSFVTVPEIINDHQD</sequence>
<keyword evidence="3" id="KW-0812">Transmembrane</keyword>
<evidence type="ECO:0000256" key="1">
    <source>
        <dbReference type="ARBA" id="ARBA00022723"/>
    </source>
</evidence>
<dbReference type="InterPro" id="IPR050248">
    <property type="entry name" value="Polysacc_deacetylase_ArnD"/>
</dbReference>
<dbReference type="AlphaFoldDB" id="M6BY06"/>
<keyword evidence="3" id="KW-0472">Membrane</keyword>
<dbReference type="InterPro" id="IPR002509">
    <property type="entry name" value="NODB_dom"/>
</dbReference>
<organism evidence="5 6">
    <name type="scientific">Leptospira borgpetersenii serovar Hardjo-bovis str. Sponselee</name>
    <dbReference type="NCBI Taxonomy" id="1303729"/>
    <lineage>
        <taxon>Bacteria</taxon>
        <taxon>Pseudomonadati</taxon>
        <taxon>Spirochaetota</taxon>
        <taxon>Spirochaetia</taxon>
        <taxon>Leptospirales</taxon>
        <taxon>Leptospiraceae</taxon>
        <taxon>Leptospira</taxon>
    </lineage>
</organism>
<accession>M6BY06</accession>
<dbReference type="PANTHER" id="PTHR10587">
    <property type="entry name" value="GLYCOSYL TRANSFERASE-RELATED"/>
    <property type="match status" value="1"/>
</dbReference>
<keyword evidence="2" id="KW-0378">Hydrolase</keyword>
<dbReference type="GO" id="GO:0046872">
    <property type="term" value="F:metal ion binding"/>
    <property type="evidence" value="ECO:0007669"/>
    <property type="project" value="UniProtKB-KW"/>
</dbReference>
<dbReference type="SUPFAM" id="SSF88713">
    <property type="entry name" value="Glycoside hydrolase/deacetylase"/>
    <property type="match status" value="1"/>
</dbReference>
<evidence type="ECO:0000256" key="2">
    <source>
        <dbReference type="ARBA" id="ARBA00022801"/>
    </source>
</evidence>
<dbReference type="PANTHER" id="PTHR10587:SF133">
    <property type="entry name" value="CHITIN DEACETYLASE 1-RELATED"/>
    <property type="match status" value="1"/>
</dbReference>
<protein>
    <submittedName>
        <fullName evidence="5">Polysaccharide deacetylase</fullName>
    </submittedName>
</protein>
<proteinExistence type="predicted"/>
<evidence type="ECO:0000313" key="5">
    <source>
        <dbReference type="EMBL" id="EMJ78740.1"/>
    </source>
</evidence>
<dbReference type="Gene3D" id="3.20.20.370">
    <property type="entry name" value="Glycoside hydrolase/deacetylase"/>
    <property type="match status" value="1"/>
</dbReference>
<name>M6BY06_LEPBO</name>
<dbReference type="RefSeq" id="WP_011670226.1">
    <property type="nucleotide sequence ID" value="NZ_ANMU01000148.1"/>
</dbReference>
<dbReference type="GO" id="GO:0005975">
    <property type="term" value="P:carbohydrate metabolic process"/>
    <property type="evidence" value="ECO:0007669"/>
    <property type="project" value="InterPro"/>
</dbReference>